<evidence type="ECO:0000313" key="2">
    <source>
        <dbReference type="Proteomes" id="UP000241426"/>
    </source>
</evidence>
<organism evidence="1 2">
    <name type="scientific">Photobacterium kishitanii</name>
    <dbReference type="NCBI Taxonomy" id="318456"/>
    <lineage>
        <taxon>Bacteria</taxon>
        <taxon>Pseudomonadati</taxon>
        <taxon>Pseudomonadota</taxon>
        <taxon>Gammaproteobacteria</taxon>
        <taxon>Vibrionales</taxon>
        <taxon>Vibrionaceae</taxon>
        <taxon>Photobacterium</taxon>
    </lineage>
</organism>
<proteinExistence type="predicted"/>
<gene>
    <name evidence="1" type="ORF">C9J27_03715</name>
</gene>
<dbReference type="EMBL" id="PYNF01000002">
    <property type="protein sequence ID" value="PSV01140.1"/>
    <property type="molecule type" value="Genomic_DNA"/>
</dbReference>
<name>A0A2T3KMW4_9GAMM</name>
<protein>
    <submittedName>
        <fullName evidence="1">Uncharacterized protein</fullName>
    </submittedName>
</protein>
<accession>A0A2T3KMW4</accession>
<evidence type="ECO:0000313" key="1">
    <source>
        <dbReference type="EMBL" id="PSV01140.1"/>
    </source>
</evidence>
<dbReference type="AlphaFoldDB" id="A0A2T3KMW4"/>
<sequence>MIMITSASPDLIRAVDLFQKKGNASSAQMEFVSGVVHSNDGDKQHYKRALELLSLMSLRSFTVIIKPLLKNDVDKVTNLFSYCDEVANRRFERTLKAFYGYDFVCSSLNDKILLNLKKALNKNEN</sequence>
<reference evidence="1 2" key="1">
    <citation type="submission" date="2018-01" db="EMBL/GenBank/DDBJ databases">
        <title>Whole genome sequencing of Histamine producing bacteria.</title>
        <authorList>
            <person name="Butler K."/>
        </authorList>
    </citation>
    <scope>NUCLEOTIDE SEQUENCE [LARGE SCALE GENOMIC DNA]</scope>
    <source>
        <strain evidence="1 2">FS-7.2</strain>
    </source>
</reference>
<comment type="caution">
    <text evidence="1">The sequence shown here is derived from an EMBL/GenBank/DDBJ whole genome shotgun (WGS) entry which is preliminary data.</text>
</comment>
<dbReference type="Proteomes" id="UP000241426">
    <property type="component" value="Unassembled WGS sequence"/>
</dbReference>